<accession>A0A067PA31</accession>
<proteinExistence type="predicted"/>
<dbReference type="EMBL" id="KL197757">
    <property type="protein sequence ID" value="KDQ50685.1"/>
    <property type="molecule type" value="Genomic_DNA"/>
</dbReference>
<dbReference type="InParanoid" id="A0A067PA31"/>
<sequence length="117" mass="13621">PWKNTSELYTTIDEIQHRSAPWKVHKLHYRGPLPAGTPPKWMTETYELCTRDARLVLHNQLATPAFKNQQNTQPYRQFNKAGRRVYSNLMSADYAWNQSDIIAEDPHTHGAMYVPIV</sequence>
<dbReference type="HOGENOM" id="CLU_006344_7_2_1"/>
<keyword evidence="2" id="KW-1185">Reference proteome</keyword>
<reference evidence="2" key="1">
    <citation type="journal article" date="2014" name="Proc. Natl. Acad. Sci. U.S.A.">
        <title>Extensive sampling of basidiomycete genomes demonstrates inadequacy of the white-rot/brown-rot paradigm for wood decay fungi.</title>
        <authorList>
            <person name="Riley R."/>
            <person name="Salamov A.A."/>
            <person name="Brown D.W."/>
            <person name="Nagy L.G."/>
            <person name="Floudas D."/>
            <person name="Held B.W."/>
            <person name="Levasseur A."/>
            <person name="Lombard V."/>
            <person name="Morin E."/>
            <person name="Otillar R."/>
            <person name="Lindquist E.A."/>
            <person name="Sun H."/>
            <person name="LaButti K.M."/>
            <person name="Schmutz J."/>
            <person name="Jabbour D."/>
            <person name="Luo H."/>
            <person name="Baker S.E."/>
            <person name="Pisabarro A.G."/>
            <person name="Walton J.D."/>
            <person name="Blanchette R.A."/>
            <person name="Henrissat B."/>
            <person name="Martin F."/>
            <person name="Cullen D."/>
            <person name="Hibbett D.S."/>
            <person name="Grigoriev I.V."/>
        </authorList>
    </citation>
    <scope>NUCLEOTIDE SEQUENCE [LARGE SCALE GENOMIC DNA]</scope>
    <source>
        <strain evidence="2">MUCL 33604</strain>
    </source>
</reference>
<dbReference type="AlphaFoldDB" id="A0A067PA31"/>
<gene>
    <name evidence="1" type="ORF">JAAARDRAFT_87267</name>
</gene>
<dbReference type="Pfam" id="PF18759">
    <property type="entry name" value="Plavaka"/>
    <property type="match status" value="1"/>
</dbReference>
<evidence type="ECO:0000313" key="1">
    <source>
        <dbReference type="EMBL" id="KDQ50685.1"/>
    </source>
</evidence>
<name>A0A067PA31_9AGAM</name>
<organism evidence="1 2">
    <name type="scientific">Jaapia argillacea MUCL 33604</name>
    <dbReference type="NCBI Taxonomy" id="933084"/>
    <lineage>
        <taxon>Eukaryota</taxon>
        <taxon>Fungi</taxon>
        <taxon>Dikarya</taxon>
        <taxon>Basidiomycota</taxon>
        <taxon>Agaricomycotina</taxon>
        <taxon>Agaricomycetes</taxon>
        <taxon>Agaricomycetidae</taxon>
        <taxon>Jaapiales</taxon>
        <taxon>Jaapiaceae</taxon>
        <taxon>Jaapia</taxon>
    </lineage>
</organism>
<feature type="non-terminal residue" evidence="1">
    <location>
        <position position="1"/>
    </location>
</feature>
<protein>
    <submittedName>
        <fullName evidence="1">Uncharacterized protein</fullName>
    </submittedName>
</protein>
<dbReference type="InterPro" id="IPR041078">
    <property type="entry name" value="Plavaka"/>
</dbReference>
<feature type="non-terminal residue" evidence="1">
    <location>
        <position position="117"/>
    </location>
</feature>
<evidence type="ECO:0000313" key="2">
    <source>
        <dbReference type="Proteomes" id="UP000027265"/>
    </source>
</evidence>
<dbReference type="OrthoDB" id="3199698at2759"/>
<dbReference type="Proteomes" id="UP000027265">
    <property type="component" value="Unassembled WGS sequence"/>
</dbReference>